<keyword evidence="1" id="KW-0812">Transmembrane</keyword>
<keyword evidence="1" id="KW-1133">Transmembrane helix</keyword>
<feature type="transmembrane region" description="Helical" evidence="1">
    <location>
        <begin position="9"/>
        <end position="29"/>
    </location>
</feature>
<organism evidence="2 3">
    <name type="scientific">Fusarium beomiforme</name>
    <dbReference type="NCBI Taxonomy" id="44412"/>
    <lineage>
        <taxon>Eukaryota</taxon>
        <taxon>Fungi</taxon>
        <taxon>Dikarya</taxon>
        <taxon>Ascomycota</taxon>
        <taxon>Pezizomycotina</taxon>
        <taxon>Sordariomycetes</taxon>
        <taxon>Hypocreomycetidae</taxon>
        <taxon>Hypocreales</taxon>
        <taxon>Nectriaceae</taxon>
        <taxon>Fusarium</taxon>
        <taxon>Fusarium burgessii species complex</taxon>
    </lineage>
</organism>
<keyword evidence="1" id="KW-0472">Membrane</keyword>
<accession>A0A9P5DL47</accession>
<proteinExistence type="predicted"/>
<reference evidence="2" key="2">
    <citation type="submission" date="2020-02" db="EMBL/GenBank/DDBJ databases">
        <title>Identification and distribution of gene clusters putatively required for synthesis of sphingolipid metabolism inhibitors in phylogenetically diverse species of the filamentous fungus Fusarium.</title>
        <authorList>
            <person name="Kim H.-S."/>
            <person name="Busman M."/>
            <person name="Brown D.W."/>
            <person name="Divon H."/>
            <person name="Uhlig S."/>
            <person name="Proctor R.H."/>
        </authorList>
    </citation>
    <scope>NUCLEOTIDE SEQUENCE</scope>
    <source>
        <strain evidence="2">NRRL 25174</strain>
    </source>
</reference>
<gene>
    <name evidence="2" type="ORF">FBEOM_14463</name>
</gene>
<dbReference type="Proteomes" id="UP000730481">
    <property type="component" value="Unassembled WGS sequence"/>
</dbReference>
<keyword evidence="3" id="KW-1185">Reference proteome</keyword>
<protein>
    <submittedName>
        <fullName evidence="2">Uncharacterized protein</fullName>
    </submittedName>
</protein>
<evidence type="ECO:0000313" key="3">
    <source>
        <dbReference type="Proteomes" id="UP000730481"/>
    </source>
</evidence>
<evidence type="ECO:0000313" key="2">
    <source>
        <dbReference type="EMBL" id="KAF4331767.1"/>
    </source>
</evidence>
<dbReference type="OrthoDB" id="10598448at2759"/>
<dbReference type="AlphaFoldDB" id="A0A9P5DL47"/>
<feature type="non-terminal residue" evidence="2">
    <location>
        <position position="43"/>
    </location>
</feature>
<dbReference type="EMBL" id="PVQB02001430">
    <property type="protein sequence ID" value="KAF4331767.1"/>
    <property type="molecule type" value="Genomic_DNA"/>
</dbReference>
<sequence>MAVPRSNRAVLFAAIVFITIFFGLAHFHLKSPADTTQAVKSGV</sequence>
<comment type="caution">
    <text evidence="2">The sequence shown here is derived from an EMBL/GenBank/DDBJ whole genome shotgun (WGS) entry which is preliminary data.</text>
</comment>
<evidence type="ECO:0000256" key="1">
    <source>
        <dbReference type="SAM" id="Phobius"/>
    </source>
</evidence>
<reference evidence="2" key="1">
    <citation type="journal article" date="2017" name="Mycologia">
        <title>Fusarium algeriense, sp. nov., a novel toxigenic crown rot pathogen of durum wheat from Algeria is nested in the Fusarium burgessii species complex.</title>
        <authorList>
            <person name="Laraba I."/>
            <person name="Keddad A."/>
            <person name="Boureghda H."/>
            <person name="Abdallah N."/>
            <person name="Vaughan M.M."/>
            <person name="Proctor R.H."/>
            <person name="Busman M."/>
            <person name="O'Donnell K."/>
        </authorList>
    </citation>
    <scope>NUCLEOTIDE SEQUENCE</scope>
    <source>
        <strain evidence="2">NRRL 25174</strain>
    </source>
</reference>
<name>A0A9P5DL47_9HYPO</name>